<dbReference type="EMBL" id="JARAFO010000003">
    <property type="protein sequence ID" value="MDE1451113.1"/>
    <property type="molecule type" value="Genomic_DNA"/>
</dbReference>
<accession>A0AAW6K868</accession>
<dbReference type="Pfam" id="PF14072">
    <property type="entry name" value="DndB"/>
    <property type="match status" value="1"/>
</dbReference>
<gene>
    <name evidence="1" type="ORF">PVN32_02860</name>
</gene>
<dbReference type="AlphaFoldDB" id="A0AAW6K868"/>
<sequence>MGGFKVGDCKTIQQKLIPIKLNKLISLMADKQIKYKEVEQLRVRELKRYFLDNCLTNDIYLPPLIVNLESEEFEKMEPDKMTIIDGNVRLKALYQLKSTADQKERSADIHENEKGLTLNRFIDETYVCLHCFKALSESQVKQMFIDTNVKGKKVALSKLIAYDSRNEVNQITNEVLKRNFELQIAGVEMEKRAVIRPANKNFLSLSQLRKIVTVFLTGEIKEGVPKGEIYSNLSNEEHIDTISAWLNSLFKIHPPKTIGNYEMTILASFQLIFSIAYYSVRDTKHMTFQERLSVINERMEKLSSVDFSSSNPLWEKFSGEHKGKDKLYYFKKDKETTLQLINWLKSLSVKEVREIF</sequence>
<dbReference type="RefSeq" id="WP_145645396.1">
    <property type="nucleotide sequence ID" value="NZ_JARAFO010000003.1"/>
</dbReference>
<reference evidence="1" key="1">
    <citation type="submission" date="2022-12" db="EMBL/GenBank/DDBJ databases">
        <title>Draft Genome Sequences of Bacillus licheniformis and Bacillus paralicheniformis strains isolated from Irish skim milk powders.</title>
        <authorList>
            <person name="Lourenco A."/>
            <person name="Li F."/>
            <person name="Geraldine D."/>
            <person name="Tobin J.T."/>
            <person name="Butler F."/>
            <person name="Jordan K."/>
            <person name="Obrien T."/>
        </authorList>
    </citation>
    <scope>NUCLEOTIDE SEQUENCE</scope>
    <source>
        <strain evidence="1">3370</strain>
    </source>
</reference>
<name>A0AAW6K868_9BACI</name>
<proteinExistence type="predicted"/>
<evidence type="ECO:0000313" key="1">
    <source>
        <dbReference type="EMBL" id="MDE1451113.1"/>
    </source>
</evidence>
<comment type="caution">
    <text evidence="1">The sequence shown here is derived from an EMBL/GenBank/DDBJ whole genome shotgun (WGS) entry which is preliminary data.</text>
</comment>
<dbReference type="Proteomes" id="UP001216709">
    <property type="component" value="Unassembled WGS sequence"/>
</dbReference>
<evidence type="ECO:0000313" key="2">
    <source>
        <dbReference type="Proteomes" id="UP001216709"/>
    </source>
</evidence>
<organism evidence="1 2">
    <name type="scientific">Bacillus paralicheniformis</name>
    <dbReference type="NCBI Taxonomy" id="1648923"/>
    <lineage>
        <taxon>Bacteria</taxon>
        <taxon>Bacillati</taxon>
        <taxon>Bacillota</taxon>
        <taxon>Bacilli</taxon>
        <taxon>Bacillales</taxon>
        <taxon>Bacillaceae</taxon>
        <taxon>Bacillus</taxon>
    </lineage>
</organism>
<dbReference type="InterPro" id="IPR017642">
    <property type="entry name" value="DNA_S_mod_DndB"/>
</dbReference>
<protein>
    <submittedName>
        <fullName evidence="1">DNA sulfur modification protein DndB</fullName>
    </submittedName>
</protein>